<accession>A0A8S4R7U3</accession>
<protein>
    <submittedName>
        <fullName evidence="1">Jg1249 protein</fullName>
    </submittedName>
</protein>
<dbReference type="OrthoDB" id="7384832at2759"/>
<dbReference type="EMBL" id="CAKXAJ010024918">
    <property type="protein sequence ID" value="CAH2232770.1"/>
    <property type="molecule type" value="Genomic_DNA"/>
</dbReference>
<keyword evidence="2" id="KW-1185">Reference proteome</keyword>
<evidence type="ECO:0000313" key="1">
    <source>
        <dbReference type="EMBL" id="CAH2232770.1"/>
    </source>
</evidence>
<proteinExistence type="predicted"/>
<dbReference type="Proteomes" id="UP000838756">
    <property type="component" value="Unassembled WGS sequence"/>
</dbReference>
<reference evidence="1" key="1">
    <citation type="submission" date="2022-03" db="EMBL/GenBank/DDBJ databases">
        <authorList>
            <person name="Lindestad O."/>
        </authorList>
    </citation>
    <scope>NUCLEOTIDE SEQUENCE</scope>
</reference>
<comment type="caution">
    <text evidence="1">The sequence shown here is derived from an EMBL/GenBank/DDBJ whole genome shotgun (WGS) entry which is preliminary data.</text>
</comment>
<evidence type="ECO:0000313" key="2">
    <source>
        <dbReference type="Proteomes" id="UP000838756"/>
    </source>
</evidence>
<organism evidence="1 2">
    <name type="scientific">Pararge aegeria aegeria</name>
    <dbReference type="NCBI Taxonomy" id="348720"/>
    <lineage>
        <taxon>Eukaryota</taxon>
        <taxon>Metazoa</taxon>
        <taxon>Ecdysozoa</taxon>
        <taxon>Arthropoda</taxon>
        <taxon>Hexapoda</taxon>
        <taxon>Insecta</taxon>
        <taxon>Pterygota</taxon>
        <taxon>Neoptera</taxon>
        <taxon>Endopterygota</taxon>
        <taxon>Lepidoptera</taxon>
        <taxon>Glossata</taxon>
        <taxon>Ditrysia</taxon>
        <taxon>Papilionoidea</taxon>
        <taxon>Nymphalidae</taxon>
        <taxon>Satyrinae</taxon>
        <taxon>Satyrini</taxon>
        <taxon>Parargina</taxon>
        <taxon>Pararge</taxon>
    </lineage>
</organism>
<name>A0A8S4R7U3_9NEOP</name>
<gene>
    <name evidence="1" type="primary">jg1249</name>
    <name evidence="1" type="ORF">PAEG_LOCUS10982</name>
</gene>
<dbReference type="AlphaFoldDB" id="A0A8S4R7U3"/>
<sequence>MCSSVTIGRSLLNSTRFSVSVIVLGDRDLYGAMACLVKTIGEVGEGVGVAITYGSETWLLTMGLIRRLRATQRVLDTAMLGVSLCDQIKK</sequence>